<feature type="transmembrane region" description="Helical" evidence="1">
    <location>
        <begin position="42"/>
        <end position="61"/>
    </location>
</feature>
<protein>
    <recommendedName>
        <fullName evidence="2">Histidine kinase domain-containing protein</fullName>
    </recommendedName>
</protein>
<sequence>MLQHPFFKISFFALLTVDICYSITLVLVGLSPVSMSSVYASAIWFVTFFWLPVWLAGYLILKLRQNTNIGTIVEWLIVIVALSLGNAVTDLMINSLYQVPRMGWYVVPNALFWGTIIYFIFRFLETRQKALIETQSRKQAQLESLRYQLNPHFMFNSLNTISAYIHTNPDLADDVLHELADILRYSLDTSAHKFVPLSQELGIIKKYLNIEKARFADKLEVTIDSPTELNNVNIPPLVIQPIIENAIKHNAKQTNLKIAIKIRRIDNKLMVTVTDNGTGFIEPILTQGYGKGVGMKNLQQRIDQLEGGKIHLANVPGAQVKLEVPLC</sequence>
<dbReference type="PROSITE" id="PS50109">
    <property type="entry name" value="HIS_KIN"/>
    <property type="match status" value="1"/>
</dbReference>
<evidence type="ECO:0000313" key="4">
    <source>
        <dbReference type="Proteomes" id="UP000623842"/>
    </source>
</evidence>
<dbReference type="InterPro" id="IPR003594">
    <property type="entry name" value="HATPase_dom"/>
</dbReference>
<reference evidence="3" key="2">
    <citation type="submission" date="2020-09" db="EMBL/GenBank/DDBJ databases">
        <authorList>
            <person name="Sun Q."/>
            <person name="Kim S."/>
        </authorList>
    </citation>
    <scope>NUCLEOTIDE SEQUENCE</scope>
    <source>
        <strain evidence="3">KCTC 42731</strain>
    </source>
</reference>
<feature type="transmembrane region" description="Helical" evidence="1">
    <location>
        <begin position="73"/>
        <end position="97"/>
    </location>
</feature>
<dbReference type="AlphaFoldDB" id="A0A919EHH8"/>
<dbReference type="Proteomes" id="UP000623842">
    <property type="component" value="Unassembled WGS sequence"/>
</dbReference>
<dbReference type="InterPro" id="IPR005467">
    <property type="entry name" value="His_kinase_dom"/>
</dbReference>
<evidence type="ECO:0000259" key="2">
    <source>
        <dbReference type="PROSITE" id="PS50109"/>
    </source>
</evidence>
<comment type="caution">
    <text evidence="3">The sequence shown here is derived from an EMBL/GenBank/DDBJ whole genome shotgun (WGS) entry which is preliminary data.</text>
</comment>
<proteinExistence type="predicted"/>
<dbReference type="InterPro" id="IPR050640">
    <property type="entry name" value="Bact_2-comp_sensor_kinase"/>
</dbReference>
<dbReference type="EMBL" id="BNCK01000002">
    <property type="protein sequence ID" value="GHF83900.1"/>
    <property type="molecule type" value="Genomic_DNA"/>
</dbReference>
<organism evidence="3 4">
    <name type="scientific">Thalassotalea marina</name>
    <dbReference type="NCBI Taxonomy" id="1673741"/>
    <lineage>
        <taxon>Bacteria</taxon>
        <taxon>Pseudomonadati</taxon>
        <taxon>Pseudomonadota</taxon>
        <taxon>Gammaproteobacteria</taxon>
        <taxon>Alteromonadales</taxon>
        <taxon>Colwelliaceae</taxon>
        <taxon>Thalassotalea</taxon>
    </lineage>
</organism>
<keyword evidence="1" id="KW-0812">Transmembrane</keyword>
<dbReference type="Gene3D" id="3.30.565.10">
    <property type="entry name" value="Histidine kinase-like ATPase, C-terminal domain"/>
    <property type="match status" value="1"/>
</dbReference>
<keyword evidence="4" id="KW-1185">Reference proteome</keyword>
<dbReference type="Pfam" id="PF02518">
    <property type="entry name" value="HATPase_c"/>
    <property type="match status" value="1"/>
</dbReference>
<accession>A0A919EHH8</accession>
<reference evidence="3" key="1">
    <citation type="journal article" date="2014" name="Int. J. Syst. Evol. Microbiol.">
        <title>Complete genome sequence of Corynebacterium casei LMG S-19264T (=DSM 44701T), isolated from a smear-ripened cheese.</title>
        <authorList>
            <consortium name="US DOE Joint Genome Institute (JGI-PGF)"/>
            <person name="Walter F."/>
            <person name="Albersmeier A."/>
            <person name="Kalinowski J."/>
            <person name="Ruckert C."/>
        </authorList>
    </citation>
    <scope>NUCLEOTIDE SEQUENCE</scope>
    <source>
        <strain evidence="3">KCTC 42731</strain>
    </source>
</reference>
<dbReference type="Pfam" id="PF06580">
    <property type="entry name" value="His_kinase"/>
    <property type="match status" value="1"/>
</dbReference>
<dbReference type="InterPro" id="IPR036890">
    <property type="entry name" value="HATPase_C_sf"/>
</dbReference>
<keyword evidence="1" id="KW-0472">Membrane</keyword>
<feature type="transmembrane region" description="Helical" evidence="1">
    <location>
        <begin position="103"/>
        <end position="121"/>
    </location>
</feature>
<evidence type="ECO:0000256" key="1">
    <source>
        <dbReference type="SAM" id="Phobius"/>
    </source>
</evidence>
<keyword evidence="1" id="KW-1133">Transmembrane helix</keyword>
<dbReference type="PANTHER" id="PTHR34220:SF7">
    <property type="entry name" value="SENSOR HISTIDINE KINASE YPDA"/>
    <property type="match status" value="1"/>
</dbReference>
<dbReference type="RefSeq" id="WP_189767709.1">
    <property type="nucleotide sequence ID" value="NZ_BNCK01000002.1"/>
</dbReference>
<dbReference type="SUPFAM" id="SSF55874">
    <property type="entry name" value="ATPase domain of HSP90 chaperone/DNA topoisomerase II/histidine kinase"/>
    <property type="match status" value="1"/>
</dbReference>
<name>A0A919EHH8_9GAMM</name>
<feature type="domain" description="Histidine kinase" evidence="2">
    <location>
        <begin position="238"/>
        <end position="327"/>
    </location>
</feature>
<dbReference type="GO" id="GO:0000155">
    <property type="term" value="F:phosphorelay sensor kinase activity"/>
    <property type="evidence" value="ECO:0007669"/>
    <property type="project" value="InterPro"/>
</dbReference>
<feature type="transmembrane region" description="Helical" evidence="1">
    <location>
        <begin position="12"/>
        <end position="30"/>
    </location>
</feature>
<evidence type="ECO:0000313" key="3">
    <source>
        <dbReference type="EMBL" id="GHF83900.1"/>
    </source>
</evidence>
<dbReference type="InterPro" id="IPR010559">
    <property type="entry name" value="Sig_transdc_His_kin_internal"/>
</dbReference>
<dbReference type="PANTHER" id="PTHR34220">
    <property type="entry name" value="SENSOR HISTIDINE KINASE YPDA"/>
    <property type="match status" value="1"/>
</dbReference>
<dbReference type="GO" id="GO:0016020">
    <property type="term" value="C:membrane"/>
    <property type="evidence" value="ECO:0007669"/>
    <property type="project" value="InterPro"/>
</dbReference>
<gene>
    <name evidence="3" type="ORF">GCM10017161_09030</name>
</gene>